<evidence type="ECO:0008006" key="4">
    <source>
        <dbReference type="Google" id="ProtNLM"/>
    </source>
</evidence>
<protein>
    <recommendedName>
        <fullName evidence="4">Tetratricopeptide repeat protein</fullName>
    </recommendedName>
</protein>
<accession>A0A917X8K9</accession>
<name>A0A917X8K9_9ACTN</name>
<dbReference type="AlphaFoldDB" id="A0A917X8K9"/>
<dbReference type="Gene3D" id="1.25.40.10">
    <property type="entry name" value="Tetratricopeptide repeat domain"/>
    <property type="match status" value="1"/>
</dbReference>
<dbReference type="EMBL" id="BMPI01000136">
    <property type="protein sequence ID" value="GGM90005.1"/>
    <property type="molecule type" value="Genomic_DNA"/>
</dbReference>
<feature type="region of interest" description="Disordered" evidence="1">
    <location>
        <begin position="1"/>
        <end position="28"/>
    </location>
</feature>
<proteinExistence type="predicted"/>
<dbReference type="SUPFAM" id="SSF48452">
    <property type="entry name" value="TPR-like"/>
    <property type="match status" value="1"/>
</dbReference>
<reference evidence="2" key="2">
    <citation type="submission" date="2020-09" db="EMBL/GenBank/DDBJ databases">
        <authorList>
            <person name="Sun Q."/>
            <person name="Ohkuma M."/>
        </authorList>
    </citation>
    <scope>NUCLEOTIDE SEQUENCE</scope>
    <source>
        <strain evidence="2">JCM 19831</strain>
    </source>
</reference>
<dbReference type="Proteomes" id="UP000642070">
    <property type="component" value="Unassembled WGS sequence"/>
</dbReference>
<sequence>MAANAAELAATGTEPVTPLPPALPEPDRGLRRGALRGLVAVLRGSSTAWYGSSSPSTASQLLVTAARVAAWQAARALHQQLLGDDHPHTAWSMNRLADTLYMLGEYPAARDLHERARASSSAVLRRSE</sequence>
<gene>
    <name evidence="2" type="ORF">GCM10007977_110070</name>
</gene>
<dbReference type="Pfam" id="PF13424">
    <property type="entry name" value="TPR_12"/>
    <property type="match status" value="1"/>
</dbReference>
<evidence type="ECO:0000256" key="1">
    <source>
        <dbReference type="SAM" id="MobiDB-lite"/>
    </source>
</evidence>
<evidence type="ECO:0000313" key="2">
    <source>
        <dbReference type="EMBL" id="GGM90005.1"/>
    </source>
</evidence>
<dbReference type="InterPro" id="IPR011990">
    <property type="entry name" value="TPR-like_helical_dom_sf"/>
</dbReference>
<keyword evidence="3" id="KW-1185">Reference proteome</keyword>
<feature type="compositionally biased region" description="Low complexity" evidence="1">
    <location>
        <begin position="1"/>
        <end position="16"/>
    </location>
</feature>
<evidence type="ECO:0000313" key="3">
    <source>
        <dbReference type="Proteomes" id="UP000642070"/>
    </source>
</evidence>
<comment type="caution">
    <text evidence="2">The sequence shown here is derived from an EMBL/GenBank/DDBJ whole genome shotgun (WGS) entry which is preliminary data.</text>
</comment>
<reference evidence="2" key="1">
    <citation type="journal article" date="2014" name="Int. J. Syst. Evol. Microbiol.">
        <title>Complete genome sequence of Corynebacterium casei LMG S-19264T (=DSM 44701T), isolated from a smear-ripened cheese.</title>
        <authorList>
            <consortium name="US DOE Joint Genome Institute (JGI-PGF)"/>
            <person name="Walter F."/>
            <person name="Albersmeier A."/>
            <person name="Kalinowski J."/>
            <person name="Ruckert C."/>
        </authorList>
    </citation>
    <scope>NUCLEOTIDE SEQUENCE</scope>
    <source>
        <strain evidence="2">JCM 19831</strain>
    </source>
</reference>
<organism evidence="2 3">
    <name type="scientific">Dactylosporangium sucinum</name>
    <dbReference type="NCBI Taxonomy" id="1424081"/>
    <lineage>
        <taxon>Bacteria</taxon>
        <taxon>Bacillati</taxon>
        <taxon>Actinomycetota</taxon>
        <taxon>Actinomycetes</taxon>
        <taxon>Micromonosporales</taxon>
        <taxon>Micromonosporaceae</taxon>
        <taxon>Dactylosporangium</taxon>
    </lineage>
</organism>